<comment type="caution">
    <text evidence="3">The sequence shown here is derived from an EMBL/GenBank/DDBJ whole genome shotgun (WGS) entry which is preliminary data.</text>
</comment>
<dbReference type="OrthoDB" id="3646417at2759"/>
<evidence type="ECO:0000313" key="4">
    <source>
        <dbReference type="Proteomes" id="UP000660729"/>
    </source>
</evidence>
<proteinExistence type="predicted"/>
<dbReference type="Proteomes" id="UP000660729">
    <property type="component" value="Unassembled WGS sequence"/>
</dbReference>
<keyword evidence="4" id="KW-1185">Reference proteome</keyword>
<feature type="region of interest" description="Disordered" evidence="1">
    <location>
        <begin position="201"/>
        <end position="262"/>
    </location>
</feature>
<feature type="region of interest" description="Disordered" evidence="1">
    <location>
        <begin position="63"/>
        <end position="82"/>
    </location>
</feature>
<sequence length="441" mass="50962">MPANSEAPKDYKKLYEDLKDIESQLYEQLEKRDSDEASAVKQNERLREELRTLRSQKAFVDNLNSDYDQQARERKKTDEDVQKEIETLSKQRAEFKKQSEELQKWADSLQSELNEEKDARTKANNRADDLQTDLNAAQAQIDDLTRDNELLSEAVTENDKAAEFLNVVNDNLEQVFKDQGKELNPDSFGNHLKRLTEQAEINQQSSQVSLNEKFNNGIKPKPTSKSQRNRQTSLSEDLARAVEHDEESPDNSTTKPDTRDYDQLEQKIKDLEKQNQEYADDLAKAQKEQKEKDATIEKQKKRIRGLWDQNDELMKIEERYKPEPKPNGKITDGKKPVQVTVATQTAPLTPVTPVFDKGRVRHVVHEEEKHGSRPTLFGSIFVIFLVLCFMLWTGHYGQLQEWRRANLGGYHDIQYSNSKPIVYGLAARLEKFMGFDTTLLG</sequence>
<evidence type="ECO:0000313" key="3">
    <source>
        <dbReference type="EMBL" id="KAF7192443.1"/>
    </source>
</evidence>
<protein>
    <submittedName>
        <fullName evidence="3">Uncharacterized protein</fullName>
    </submittedName>
</protein>
<evidence type="ECO:0000256" key="1">
    <source>
        <dbReference type="SAM" id="MobiDB-lite"/>
    </source>
</evidence>
<organism evidence="3 4">
    <name type="scientific">Pseudocercospora fuligena</name>
    <dbReference type="NCBI Taxonomy" id="685502"/>
    <lineage>
        <taxon>Eukaryota</taxon>
        <taxon>Fungi</taxon>
        <taxon>Dikarya</taxon>
        <taxon>Ascomycota</taxon>
        <taxon>Pezizomycotina</taxon>
        <taxon>Dothideomycetes</taxon>
        <taxon>Dothideomycetidae</taxon>
        <taxon>Mycosphaerellales</taxon>
        <taxon>Mycosphaerellaceae</taxon>
        <taxon>Pseudocercospora</taxon>
    </lineage>
</organism>
<keyword evidence="2" id="KW-1133">Transmembrane helix</keyword>
<dbReference type="AlphaFoldDB" id="A0A8H6RKC3"/>
<feature type="compositionally biased region" description="Basic and acidic residues" evidence="1">
    <location>
        <begin position="114"/>
        <end position="129"/>
    </location>
</feature>
<evidence type="ECO:0000256" key="2">
    <source>
        <dbReference type="SAM" id="Phobius"/>
    </source>
</evidence>
<keyword evidence="2" id="KW-0472">Membrane</keyword>
<name>A0A8H6RKC3_9PEZI</name>
<feature type="compositionally biased region" description="Basic and acidic residues" evidence="1">
    <location>
        <begin position="69"/>
        <end position="82"/>
    </location>
</feature>
<gene>
    <name evidence="3" type="ORF">HII31_06218</name>
</gene>
<feature type="transmembrane region" description="Helical" evidence="2">
    <location>
        <begin position="376"/>
        <end position="394"/>
    </location>
</feature>
<feature type="compositionally biased region" description="Polar residues" evidence="1">
    <location>
        <begin position="201"/>
        <end position="214"/>
    </location>
</feature>
<feature type="region of interest" description="Disordered" evidence="1">
    <location>
        <begin position="106"/>
        <end position="132"/>
    </location>
</feature>
<feature type="compositionally biased region" description="Polar residues" evidence="1">
    <location>
        <begin position="223"/>
        <end position="235"/>
    </location>
</feature>
<dbReference type="EMBL" id="JABCIY010000131">
    <property type="protein sequence ID" value="KAF7192443.1"/>
    <property type="molecule type" value="Genomic_DNA"/>
</dbReference>
<accession>A0A8H6RKC3</accession>
<keyword evidence="2" id="KW-0812">Transmembrane</keyword>
<reference evidence="3" key="1">
    <citation type="submission" date="2020-04" db="EMBL/GenBank/DDBJ databases">
        <title>Draft genome resource of the tomato pathogen Pseudocercospora fuligena.</title>
        <authorList>
            <person name="Zaccaron A."/>
        </authorList>
    </citation>
    <scope>NUCLEOTIDE SEQUENCE</scope>
    <source>
        <strain evidence="3">PF001</strain>
    </source>
</reference>